<evidence type="ECO:0000256" key="13">
    <source>
        <dbReference type="ARBA" id="ARBA00038162"/>
    </source>
</evidence>
<dbReference type="Gene3D" id="3.90.550.10">
    <property type="entry name" value="Spore Coat Polysaccharide Biosynthesis Protein SpsA, Chain A"/>
    <property type="match status" value="1"/>
</dbReference>
<feature type="compositionally biased region" description="Basic and acidic residues" evidence="18">
    <location>
        <begin position="403"/>
        <end position="412"/>
    </location>
</feature>
<evidence type="ECO:0000256" key="16">
    <source>
        <dbReference type="ARBA" id="ARBA00047924"/>
    </source>
</evidence>
<dbReference type="GO" id="GO:0005634">
    <property type="term" value="C:nucleus"/>
    <property type="evidence" value="ECO:0007669"/>
    <property type="project" value="UniProtKB-SubCell"/>
</dbReference>
<keyword evidence="7" id="KW-0808">Transferase</keyword>
<comment type="function">
    <text evidence="17">Glycogenin participates in the glycogen biosynthetic process along with glycogen synthase and glycogen branching enzyme. It catalyzes the formation of a short alpha (1,4)-glucosyl chain covalently attached via a glucose 1-O-tyrosyl linkage to internal tyrosine residues and these chains act as primers for the elongation reaction catalyzed by glycogen synthase.</text>
</comment>
<keyword evidence="5" id="KW-0963">Cytoplasm</keyword>
<feature type="region of interest" description="Disordered" evidence="18">
    <location>
        <begin position="380"/>
        <end position="416"/>
    </location>
</feature>
<feature type="compositionally biased region" description="Basic and acidic residues" evidence="18">
    <location>
        <begin position="380"/>
        <end position="389"/>
    </location>
</feature>
<proteinExistence type="inferred from homology"/>
<keyword evidence="12" id="KW-0539">Nucleus</keyword>
<dbReference type="Pfam" id="PF01501">
    <property type="entry name" value="Glyco_transf_8"/>
    <property type="match status" value="2"/>
</dbReference>
<sequence length="437" mass="49259">MNKRYEHHHQHWSKVAKYVMWGPVLLILSSQIVNLEKESEDTEGGVSAATGHMTRKMWGLIPVLECSQLLRLCPSQCKPLVCPVTIPDPRVDRLQHDMSDQAFVTLATNDSYAKGAMVLGQSLRNHNTTRKLVALVGPHVGEQSRDILRSIFDEVCVVDIMDSGDAVHLAMMKRPDLGVTLTKLHCWTLTQYSKCVFMDADTLVLSNIDELFEREELSAAPDPGWPDCFNSGVFVFRPSNETHEQLLAFCSENGSFDGGDQGLLNSFFNTWATADISKHLPFIYNLSSIAIYSYLPAFKQYGHGAKVVHFLGKVKPWNYSYDAQKGEVKGHSVSPDPNQLHADYLVMWWQLYAKSVLPLLQQAYGDTPFHSGCIEASKDESPLHEDVKEQQPPPAPAPPRQKFSSEERKQRWEAGQIDYMGDDSFANIERKLDSFLK</sequence>
<dbReference type="Proteomes" id="UP000261600">
    <property type="component" value="Unplaced"/>
</dbReference>
<accession>A0A3Q3JBQ6</accession>
<dbReference type="InterPro" id="IPR002495">
    <property type="entry name" value="Glyco_trans_8"/>
</dbReference>
<comment type="subcellular location">
    <subcellularLocation>
        <location evidence="3">Cytoplasm</location>
    </subcellularLocation>
    <subcellularLocation>
        <location evidence="2">Nucleus</location>
    </subcellularLocation>
</comment>
<keyword evidence="10" id="KW-0325">Glycoprotein</keyword>
<comment type="similarity">
    <text evidence="13">Belongs to the glycosyltransferase 8 family. Glycogenin subfamily.</text>
</comment>
<dbReference type="InterPro" id="IPR050587">
    <property type="entry name" value="GNT1/Glycosyltrans_8"/>
</dbReference>
<keyword evidence="11" id="KW-0464">Manganese</keyword>
<dbReference type="SUPFAM" id="SSF53448">
    <property type="entry name" value="Nucleotide-diphospho-sugar transferases"/>
    <property type="match status" value="1"/>
</dbReference>
<organism evidence="19 20">
    <name type="scientific">Monopterus albus</name>
    <name type="common">Swamp eel</name>
    <dbReference type="NCBI Taxonomy" id="43700"/>
    <lineage>
        <taxon>Eukaryota</taxon>
        <taxon>Metazoa</taxon>
        <taxon>Chordata</taxon>
        <taxon>Craniata</taxon>
        <taxon>Vertebrata</taxon>
        <taxon>Euteleostomi</taxon>
        <taxon>Actinopterygii</taxon>
        <taxon>Neopterygii</taxon>
        <taxon>Teleostei</taxon>
        <taxon>Neoteleostei</taxon>
        <taxon>Acanthomorphata</taxon>
        <taxon>Anabantaria</taxon>
        <taxon>Synbranchiformes</taxon>
        <taxon>Synbranchidae</taxon>
        <taxon>Monopterus</taxon>
    </lineage>
</organism>
<evidence type="ECO:0000256" key="5">
    <source>
        <dbReference type="ARBA" id="ARBA00022490"/>
    </source>
</evidence>
<dbReference type="CDD" id="cd02537">
    <property type="entry name" value="GT8_Glycogenin"/>
    <property type="match status" value="1"/>
</dbReference>
<evidence type="ECO:0000256" key="15">
    <source>
        <dbReference type="ARBA" id="ARBA00047374"/>
    </source>
</evidence>
<keyword evidence="6" id="KW-0597">Phosphoprotein</keyword>
<comment type="catalytic activity">
    <reaction evidence="15">
        <text>[1,4-alpha-D-glucosyl](n)-L-tyrosyl-[glycogenin] + UDP-alpha-D-glucose = [1,4-alpha-D-glucosyl](n+1)-L-tyrosyl-[glycogenin] + UDP + H(+)</text>
        <dbReference type="Rhea" id="RHEA:56560"/>
        <dbReference type="Rhea" id="RHEA-COMP:14606"/>
        <dbReference type="Rhea" id="RHEA-COMP:14607"/>
        <dbReference type="ChEBI" id="CHEBI:15378"/>
        <dbReference type="ChEBI" id="CHEBI:58223"/>
        <dbReference type="ChEBI" id="CHEBI:58885"/>
        <dbReference type="ChEBI" id="CHEBI:140574"/>
        <dbReference type="EC" id="2.4.1.186"/>
    </reaction>
    <physiologicalReaction direction="left-to-right" evidence="15">
        <dbReference type="Rhea" id="RHEA:56561"/>
    </physiologicalReaction>
</comment>
<keyword evidence="8" id="KW-0479">Metal-binding</keyword>
<evidence type="ECO:0000256" key="6">
    <source>
        <dbReference type="ARBA" id="ARBA00022553"/>
    </source>
</evidence>
<dbReference type="EC" id="2.4.1.186" evidence="14"/>
<dbReference type="GO" id="GO:0008466">
    <property type="term" value="F:glycogenin glucosyltransferase activity"/>
    <property type="evidence" value="ECO:0007669"/>
    <property type="project" value="UniProtKB-EC"/>
</dbReference>
<dbReference type="InterPro" id="IPR029044">
    <property type="entry name" value="Nucleotide-diphossugar_trans"/>
</dbReference>
<comment type="cofactor">
    <cofactor evidence="1">
        <name>Mn(2+)</name>
        <dbReference type="ChEBI" id="CHEBI:29035"/>
    </cofactor>
</comment>
<evidence type="ECO:0000256" key="11">
    <source>
        <dbReference type="ARBA" id="ARBA00023211"/>
    </source>
</evidence>
<evidence type="ECO:0000313" key="19">
    <source>
        <dbReference type="Ensembl" id="ENSMALP00000016379.1"/>
    </source>
</evidence>
<dbReference type="FunFam" id="3.90.550.10:FF:000025">
    <property type="entry name" value="Glycogenin-1 isoform 1"/>
    <property type="match status" value="1"/>
</dbReference>
<name>A0A3Q3JBQ6_MONAL</name>
<evidence type="ECO:0000256" key="1">
    <source>
        <dbReference type="ARBA" id="ARBA00001936"/>
    </source>
</evidence>
<comment type="catalytic activity">
    <reaction evidence="16">
        <text>L-tyrosyl-[glycogenin] + UDP-alpha-D-glucose = alpha-D-glucosyl-L-tyrosyl-[glycogenin] + UDP + H(+)</text>
        <dbReference type="Rhea" id="RHEA:23360"/>
        <dbReference type="Rhea" id="RHEA-COMP:14604"/>
        <dbReference type="Rhea" id="RHEA-COMP:14605"/>
        <dbReference type="ChEBI" id="CHEBI:15378"/>
        <dbReference type="ChEBI" id="CHEBI:46858"/>
        <dbReference type="ChEBI" id="CHEBI:58223"/>
        <dbReference type="ChEBI" id="CHEBI:58885"/>
        <dbReference type="ChEBI" id="CHEBI:140573"/>
        <dbReference type="EC" id="2.4.1.186"/>
    </reaction>
    <physiologicalReaction direction="left-to-right" evidence="16">
        <dbReference type="Rhea" id="RHEA:23361"/>
    </physiologicalReaction>
</comment>
<evidence type="ECO:0000256" key="3">
    <source>
        <dbReference type="ARBA" id="ARBA00004496"/>
    </source>
</evidence>
<evidence type="ECO:0000256" key="10">
    <source>
        <dbReference type="ARBA" id="ARBA00023180"/>
    </source>
</evidence>
<protein>
    <recommendedName>
        <fullName evidence="14">glycogenin glucosyltransferase</fullName>
        <ecNumber evidence="14">2.4.1.186</ecNumber>
    </recommendedName>
</protein>
<evidence type="ECO:0000313" key="20">
    <source>
        <dbReference type="Proteomes" id="UP000261600"/>
    </source>
</evidence>
<dbReference type="GO" id="GO:0046872">
    <property type="term" value="F:metal ion binding"/>
    <property type="evidence" value="ECO:0007669"/>
    <property type="project" value="UniProtKB-KW"/>
</dbReference>
<dbReference type="GO" id="GO:0005737">
    <property type="term" value="C:cytoplasm"/>
    <property type="evidence" value="ECO:0007669"/>
    <property type="project" value="UniProtKB-SubCell"/>
</dbReference>
<reference evidence="19" key="2">
    <citation type="submission" date="2025-09" db="UniProtKB">
        <authorList>
            <consortium name="Ensembl"/>
        </authorList>
    </citation>
    <scope>IDENTIFICATION</scope>
</reference>
<evidence type="ECO:0000256" key="4">
    <source>
        <dbReference type="ARBA" id="ARBA00004964"/>
    </source>
</evidence>
<evidence type="ECO:0000256" key="7">
    <source>
        <dbReference type="ARBA" id="ARBA00022679"/>
    </source>
</evidence>
<evidence type="ECO:0000256" key="12">
    <source>
        <dbReference type="ARBA" id="ARBA00023242"/>
    </source>
</evidence>
<dbReference type="GO" id="GO:0005978">
    <property type="term" value="P:glycogen biosynthetic process"/>
    <property type="evidence" value="ECO:0007669"/>
    <property type="project" value="UniProtKB-KW"/>
</dbReference>
<evidence type="ECO:0000256" key="14">
    <source>
        <dbReference type="ARBA" id="ARBA00038934"/>
    </source>
</evidence>
<evidence type="ECO:0000256" key="2">
    <source>
        <dbReference type="ARBA" id="ARBA00004123"/>
    </source>
</evidence>
<evidence type="ECO:0000256" key="18">
    <source>
        <dbReference type="SAM" id="MobiDB-lite"/>
    </source>
</evidence>
<keyword evidence="20" id="KW-1185">Reference proteome</keyword>
<keyword evidence="9" id="KW-0320">Glycogen biosynthesis</keyword>
<evidence type="ECO:0000256" key="17">
    <source>
        <dbReference type="ARBA" id="ARBA00049637"/>
    </source>
</evidence>
<dbReference type="Ensembl" id="ENSMALT00000016708.1">
    <property type="protein sequence ID" value="ENSMALP00000016379.1"/>
    <property type="gene ID" value="ENSMALG00000011480.1"/>
</dbReference>
<dbReference type="STRING" id="43700.ENSMALP00000016379"/>
<dbReference type="AlphaFoldDB" id="A0A3Q3JBQ6"/>
<evidence type="ECO:0000256" key="8">
    <source>
        <dbReference type="ARBA" id="ARBA00022723"/>
    </source>
</evidence>
<dbReference type="PANTHER" id="PTHR11183">
    <property type="entry name" value="GLYCOGENIN SUBFAMILY MEMBER"/>
    <property type="match status" value="1"/>
</dbReference>
<evidence type="ECO:0000256" key="9">
    <source>
        <dbReference type="ARBA" id="ARBA00023056"/>
    </source>
</evidence>
<comment type="pathway">
    <text evidence="4">Glycan biosynthesis; glycogen biosynthesis.</text>
</comment>
<reference evidence="19" key="1">
    <citation type="submission" date="2025-08" db="UniProtKB">
        <authorList>
            <consortium name="Ensembl"/>
        </authorList>
    </citation>
    <scope>IDENTIFICATION</scope>
</reference>